<dbReference type="PANTHER" id="PTHR37891:SF1">
    <property type="entry name" value="OS06G0113900 PROTEIN"/>
    <property type="match status" value="1"/>
</dbReference>
<proteinExistence type="predicted"/>
<gene>
    <name evidence="1" type="ORF">FPE_LOCUS19051</name>
</gene>
<protein>
    <submittedName>
        <fullName evidence="1">Uncharacterized protein</fullName>
    </submittedName>
</protein>
<name>A0AAD1ZPE0_9LAMI</name>
<evidence type="ECO:0000313" key="1">
    <source>
        <dbReference type="EMBL" id="CAI9771621.1"/>
    </source>
</evidence>
<dbReference type="Proteomes" id="UP000834106">
    <property type="component" value="Chromosome 11"/>
</dbReference>
<keyword evidence="2" id="KW-1185">Reference proteome</keyword>
<dbReference type="PANTHER" id="PTHR37891">
    <property type="entry name" value="OS06G0113900 PROTEIN"/>
    <property type="match status" value="1"/>
</dbReference>
<dbReference type="AlphaFoldDB" id="A0AAD1ZPE0"/>
<dbReference type="EMBL" id="OU503046">
    <property type="protein sequence ID" value="CAI9771621.1"/>
    <property type="molecule type" value="Genomic_DNA"/>
</dbReference>
<evidence type="ECO:0000313" key="2">
    <source>
        <dbReference type="Proteomes" id="UP000834106"/>
    </source>
</evidence>
<organism evidence="1 2">
    <name type="scientific">Fraxinus pennsylvanica</name>
    <dbReference type="NCBI Taxonomy" id="56036"/>
    <lineage>
        <taxon>Eukaryota</taxon>
        <taxon>Viridiplantae</taxon>
        <taxon>Streptophyta</taxon>
        <taxon>Embryophyta</taxon>
        <taxon>Tracheophyta</taxon>
        <taxon>Spermatophyta</taxon>
        <taxon>Magnoliopsida</taxon>
        <taxon>eudicotyledons</taxon>
        <taxon>Gunneridae</taxon>
        <taxon>Pentapetalae</taxon>
        <taxon>asterids</taxon>
        <taxon>lamiids</taxon>
        <taxon>Lamiales</taxon>
        <taxon>Oleaceae</taxon>
        <taxon>Oleeae</taxon>
        <taxon>Fraxinus</taxon>
    </lineage>
</organism>
<reference evidence="1" key="1">
    <citation type="submission" date="2023-05" db="EMBL/GenBank/DDBJ databases">
        <authorList>
            <person name="Huff M."/>
        </authorList>
    </citation>
    <scope>NUCLEOTIDE SEQUENCE</scope>
</reference>
<sequence>MGDSSPQIQDNLVEMPKEYEDVMETPDVHRVAMKIQRADENYEKYAAKHEEKPGKGEVLCWYLYGLCSFFVHTVLIPIEFPLIISQTVSLPHAPQQGWLKSYRDLKCGKNEMQL</sequence>
<accession>A0AAD1ZPE0</accession>